<keyword evidence="1" id="KW-0472">Membrane</keyword>
<proteinExistence type="predicted"/>
<reference evidence="2 3" key="1">
    <citation type="journal article" date="2017" name="BMC Genomics">
        <title>Three novel Pseudomonas phages isolated from composting provide insights into the evolution and diversity of tailed phages.</title>
        <authorList>
            <person name="Amgarten D."/>
            <person name="Martins L.F."/>
            <person name="Lombardi K.C."/>
            <person name="Antunes L.P."/>
            <person name="de Souza A.P.S."/>
            <person name="Nicastro G.G."/>
            <person name="Kitajima E.W."/>
            <person name="Quaggio R.B."/>
            <person name="Upton C."/>
            <person name="Setubal J.C."/>
            <person name="da Silva A.M."/>
        </authorList>
    </citation>
    <scope>NUCLEOTIDE SEQUENCE [LARGE SCALE GENOMIC DNA]</scope>
</reference>
<evidence type="ECO:0000256" key="1">
    <source>
        <dbReference type="SAM" id="Phobius"/>
    </source>
</evidence>
<organism evidence="2 3">
    <name type="scientific">Pseudomonas phage ZC08</name>
    <dbReference type="NCBI Taxonomy" id="1622116"/>
    <lineage>
        <taxon>Viruses</taxon>
        <taxon>Duplodnaviria</taxon>
        <taxon>Heunggongvirae</taxon>
        <taxon>Uroviricota</taxon>
        <taxon>Caudoviricetes</taxon>
        <taxon>Schitoviridae</taxon>
        <taxon>Zicotriavirus</taxon>
        <taxon>Zicotriavirus ZC08</taxon>
    </lineage>
</organism>
<accession>A0A1L2C9B4</accession>
<protein>
    <submittedName>
        <fullName evidence="2">Uncharacterized protein</fullName>
    </submittedName>
</protein>
<evidence type="ECO:0000313" key="2">
    <source>
        <dbReference type="EMBL" id="AMD43492.1"/>
    </source>
</evidence>
<gene>
    <name evidence="2" type="ORF">ZC08_073</name>
</gene>
<keyword evidence="1" id="KW-0812">Transmembrane</keyword>
<keyword evidence="3" id="KW-1185">Reference proteome</keyword>
<sequence length="47" mass="5074">MNGYIAAIGFIFLGSAVFVLGVFGLVFWLGPKIDAAMQRTSDRGNHD</sequence>
<keyword evidence="1" id="KW-1133">Transmembrane helix</keyword>
<name>A0A1L2C9B4_9CAUD</name>
<dbReference type="EMBL" id="KU356691">
    <property type="protein sequence ID" value="AMD43492.1"/>
    <property type="molecule type" value="Genomic_DNA"/>
</dbReference>
<dbReference type="Proteomes" id="UP000225746">
    <property type="component" value="Segment"/>
</dbReference>
<feature type="transmembrane region" description="Helical" evidence="1">
    <location>
        <begin position="6"/>
        <end position="29"/>
    </location>
</feature>
<evidence type="ECO:0000313" key="3">
    <source>
        <dbReference type="Proteomes" id="UP000225746"/>
    </source>
</evidence>